<protein>
    <recommendedName>
        <fullName evidence="3">Clathrin/coatomer adaptor adaptin-like N-terminal domain-containing protein</fullName>
    </recommendedName>
</protein>
<dbReference type="Gene3D" id="1.25.10.10">
    <property type="entry name" value="Leucine-rich Repeat Variant"/>
    <property type="match status" value="2"/>
</dbReference>
<reference evidence="1 2" key="1">
    <citation type="submission" date="2019-03" db="EMBL/GenBank/DDBJ databases">
        <title>Single cell metagenomics reveals metabolic interactions within the superorganism composed of flagellate Streblomastix strix and complex community of Bacteroidetes bacteria on its surface.</title>
        <authorList>
            <person name="Treitli S.C."/>
            <person name="Kolisko M."/>
            <person name="Husnik F."/>
            <person name="Keeling P."/>
            <person name="Hampl V."/>
        </authorList>
    </citation>
    <scope>NUCLEOTIDE SEQUENCE [LARGE SCALE GENOMIC DNA]</scope>
    <source>
        <strain evidence="1">ST1C</strain>
    </source>
</reference>
<dbReference type="InterPro" id="IPR016024">
    <property type="entry name" value="ARM-type_fold"/>
</dbReference>
<accession>A0A5J4V7Y8</accession>
<dbReference type="InterPro" id="IPR011989">
    <property type="entry name" value="ARM-like"/>
</dbReference>
<dbReference type="EMBL" id="SNRW01009028">
    <property type="protein sequence ID" value="KAA6378623.1"/>
    <property type="molecule type" value="Genomic_DNA"/>
</dbReference>
<organism evidence="1 2">
    <name type="scientific">Streblomastix strix</name>
    <dbReference type="NCBI Taxonomy" id="222440"/>
    <lineage>
        <taxon>Eukaryota</taxon>
        <taxon>Metamonada</taxon>
        <taxon>Preaxostyla</taxon>
        <taxon>Oxymonadida</taxon>
        <taxon>Streblomastigidae</taxon>
        <taxon>Streblomastix</taxon>
    </lineage>
</organism>
<comment type="caution">
    <text evidence="1">The sequence shown here is derived from an EMBL/GenBank/DDBJ whole genome shotgun (WGS) entry which is preliminary data.</text>
</comment>
<dbReference type="AlphaFoldDB" id="A0A5J4V7Y8"/>
<proteinExistence type="predicted"/>
<dbReference type="Proteomes" id="UP000324800">
    <property type="component" value="Unassembled WGS sequence"/>
</dbReference>
<name>A0A5J4V7Y8_9EUKA</name>
<evidence type="ECO:0008006" key="3">
    <source>
        <dbReference type="Google" id="ProtNLM"/>
    </source>
</evidence>
<dbReference type="OrthoDB" id="10688920at2759"/>
<gene>
    <name evidence="1" type="ORF">EZS28_025851</name>
</gene>
<dbReference type="SUPFAM" id="SSF48371">
    <property type="entry name" value="ARM repeat"/>
    <property type="match status" value="1"/>
</dbReference>
<evidence type="ECO:0000313" key="2">
    <source>
        <dbReference type="Proteomes" id="UP000324800"/>
    </source>
</evidence>
<evidence type="ECO:0000313" key="1">
    <source>
        <dbReference type="EMBL" id="KAA6378623.1"/>
    </source>
</evidence>
<sequence length="340" mass="38214">MFITSSSSYVLLNIGFDPTHQLPKIALNLMNENVPHLEPNIKLLVAKSRVFEDLAQIIEGKPDGYTAEVVCNVIDQIIKNNREGIEYALFSKLIIAIKRVLSVEHNKIKRVHLAALARFTVYGDDHQRADLYGMDVLPTLVILLNHPDKTIVGDAVIAINNIILGGARTTDSEKVHPYLQTLDQEHLGAIEELFDIFTRSKDEPTKRNAALAIGRLYRSLPLPQRYLPIISLLKQTSKSPEQNIAWNSIGTLGYLGVNEKNHPEILKDDYVTVLVDNLYDKPDGIIHFSLSLLQTLHKVGSVSTRQIIKRNVNIKRLKELSEFKDEGVSSHAHAMLARLK</sequence>